<dbReference type="PROSITE" id="PS50850">
    <property type="entry name" value="MFS"/>
    <property type="match status" value="1"/>
</dbReference>
<dbReference type="CDD" id="cd17355">
    <property type="entry name" value="MFS_YcxA_like"/>
    <property type="match status" value="1"/>
</dbReference>
<reference evidence="8 9" key="1">
    <citation type="journal article" date="2024" name="Chem. Sci.">
        <title>Discovery of megapolipeptins by genome mining of a Burkholderiales bacteria collection.</title>
        <authorList>
            <person name="Paulo B.S."/>
            <person name="Recchia M.J.J."/>
            <person name="Lee S."/>
            <person name="Fergusson C.H."/>
            <person name="Romanowski S.B."/>
            <person name="Hernandez A."/>
            <person name="Krull N."/>
            <person name="Liu D.Y."/>
            <person name="Cavanagh H."/>
            <person name="Bos A."/>
            <person name="Gray C.A."/>
            <person name="Murphy B.T."/>
            <person name="Linington R.G."/>
            <person name="Eustaquio A.S."/>
        </authorList>
    </citation>
    <scope>NUCLEOTIDE SEQUENCE [LARGE SCALE GENOMIC DNA]</scope>
    <source>
        <strain evidence="8 9">RL21-008-BIB-B</strain>
    </source>
</reference>
<keyword evidence="5 6" id="KW-0472">Membrane</keyword>
<evidence type="ECO:0000256" key="1">
    <source>
        <dbReference type="ARBA" id="ARBA00004141"/>
    </source>
</evidence>
<dbReference type="SUPFAM" id="SSF103473">
    <property type="entry name" value="MFS general substrate transporter"/>
    <property type="match status" value="1"/>
</dbReference>
<dbReference type="PROSITE" id="PS00210">
    <property type="entry name" value="HEMOCYANIN_2"/>
    <property type="match status" value="1"/>
</dbReference>
<evidence type="ECO:0000256" key="6">
    <source>
        <dbReference type="SAM" id="Phobius"/>
    </source>
</evidence>
<dbReference type="Proteomes" id="UP001629214">
    <property type="component" value="Unassembled WGS sequence"/>
</dbReference>
<keyword evidence="3 6" id="KW-0812">Transmembrane</keyword>
<feature type="transmembrane region" description="Helical" evidence="6">
    <location>
        <begin position="215"/>
        <end position="240"/>
    </location>
</feature>
<dbReference type="Gene3D" id="1.20.1250.20">
    <property type="entry name" value="MFS general substrate transporter like domains"/>
    <property type="match status" value="1"/>
</dbReference>
<evidence type="ECO:0000313" key="8">
    <source>
        <dbReference type="EMBL" id="MFL9880591.1"/>
    </source>
</evidence>
<evidence type="ECO:0000313" key="9">
    <source>
        <dbReference type="Proteomes" id="UP001629214"/>
    </source>
</evidence>
<protein>
    <submittedName>
        <fullName evidence="8">MFS transporter</fullName>
    </submittedName>
</protein>
<feature type="transmembrane region" description="Helical" evidence="6">
    <location>
        <begin position="246"/>
        <end position="267"/>
    </location>
</feature>
<feature type="transmembrane region" description="Helical" evidence="6">
    <location>
        <begin position="279"/>
        <end position="297"/>
    </location>
</feature>
<dbReference type="InterPro" id="IPR036259">
    <property type="entry name" value="MFS_trans_sf"/>
</dbReference>
<dbReference type="PANTHER" id="PTHR43385">
    <property type="entry name" value="RIBOFLAVIN TRANSPORTER RIBJ"/>
    <property type="match status" value="1"/>
</dbReference>
<dbReference type="EMBL" id="JAQQFR010000014">
    <property type="protein sequence ID" value="MFL9880591.1"/>
    <property type="molecule type" value="Genomic_DNA"/>
</dbReference>
<keyword evidence="9" id="KW-1185">Reference proteome</keyword>
<keyword evidence="2" id="KW-0813">Transport</keyword>
<dbReference type="InterPro" id="IPR013788">
    <property type="entry name" value="Hemocyanin/hexamerin"/>
</dbReference>
<feature type="transmembrane region" description="Helical" evidence="6">
    <location>
        <begin position="9"/>
        <end position="30"/>
    </location>
</feature>
<feature type="transmembrane region" description="Helical" evidence="6">
    <location>
        <begin position="50"/>
        <end position="70"/>
    </location>
</feature>
<sequence>MDITIDKPAWLIPSLGLTQIVGWGSMFYAYGVLMQPMQTELQVSKPVIVGAYSLALLISGLLSTLAGSIIDRVGGRLLMGIGTVLAAAMLALLSTVHSVTGLYVIWAGIGVAMSATLYQPAFAVITQIFEADFRRAITMLTLFGGFASTVSWPLTQWLLVHFGWRDTWMIYAIANLAICLPIHALLPRATSIKAKIKNRTAKSIGLATVLRDPGFYLLTTAITLNALVFSAMSLHLISILHDRGMSIYYAAGIGAMIGPMQVLGRILEATVGKKAKTRQIGLVAISLLPVALILLFAPAKWLLVYGLFAVMYGVGNGVMTIVRGTLPAELYGREAYGAISGAMATPVTIAFAAGPFAASLLYAIGGGYRGAIAALIGIAGLGAVLFFYATALPRSATTSFSPQD</sequence>
<feature type="transmembrane region" description="Helical" evidence="6">
    <location>
        <begin position="370"/>
        <end position="391"/>
    </location>
</feature>
<dbReference type="InterPro" id="IPR052983">
    <property type="entry name" value="MFS_Riboflavin_Transporter"/>
</dbReference>
<proteinExistence type="predicted"/>
<dbReference type="PANTHER" id="PTHR43385:SF1">
    <property type="entry name" value="RIBOFLAVIN TRANSPORTER RIBJ"/>
    <property type="match status" value="1"/>
</dbReference>
<dbReference type="InterPro" id="IPR011701">
    <property type="entry name" value="MFS"/>
</dbReference>
<comment type="caution">
    <text evidence="8">The sequence shown here is derived from an EMBL/GenBank/DDBJ whole genome shotgun (WGS) entry which is preliminary data.</text>
</comment>
<organism evidence="8 9">
    <name type="scientific">Herbaspirillum rhizosphaerae</name>
    <dbReference type="NCBI Taxonomy" id="346179"/>
    <lineage>
        <taxon>Bacteria</taxon>
        <taxon>Pseudomonadati</taxon>
        <taxon>Pseudomonadota</taxon>
        <taxon>Betaproteobacteria</taxon>
        <taxon>Burkholderiales</taxon>
        <taxon>Oxalobacteraceae</taxon>
        <taxon>Herbaspirillum</taxon>
    </lineage>
</organism>
<name>A0ABW8ZEL3_9BURK</name>
<evidence type="ECO:0000256" key="2">
    <source>
        <dbReference type="ARBA" id="ARBA00022448"/>
    </source>
</evidence>
<feature type="transmembrane region" description="Helical" evidence="6">
    <location>
        <begin position="168"/>
        <end position="186"/>
    </location>
</feature>
<evidence type="ECO:0000256" key="5">
    <source>
        <dbReference type="ARBA" id="ARBA00023136"/>
    </source>
</evidence>
<evidence type="ECO:0000259" key="7">
    <source>
        <dbReference type="PROSITE" id="PS50850"/>
    </source>
</evidence>
<evidence type="ECO:0000256" key="4">
    <source>
        <dbReference type="ARBA" id="ARBA00022989"/>
    </source>
</evidence>
<gene>
    <name evidence="8" type="ORF">PQR63_19500</name>
</gene>
<feature type="transmembrane region" description="Helical" evidence="6">
    <location>
        <begin position="338"/>
        <end position="364"/>
    </location>
</feature>
<dbReference type="RefSeq" id="WP_408169617.1">
    <property type="nucleotide sequence ID" value="NZ_JAQQFR010000014.1"/>
</dbReference>
<feature type="transmembrane region" description="Helical" evidence="6">
    <location>
        <begin position="103"/>
        <end position="125"/>
    </location>
</feature>
<dbReference type="InterPro" id="IPR020846">
    <property type="entry name" value="MFS_dom"/>
</dbReference>
<feature type="transmembrane region" description="Helical" evidence="6">
    <location>
        <begin position="303"/>
        <end position="326"/>
    </location>
</feature>
<evidence type="ECO:0000256" key="3">
    <source>
        <dbReference type="ARBA" id="ARBA00022692"/>
    </source>
</evidence>
<keyword evidence="4 6" id="KW-1133">Transmembrane helix</keyword>
<dbReference type="Pfam" id="PF07690">
    <property type="entry name" value="MFS_1"/>
    <property type="match status" value="1"/>
</dbReference>
<feature type="transmembrane region" description="Helical" evidence="6">
    <location>
        <begin position="137"/>
        <end position="162"/>
    </location>
</feature>
<feature type="domain" description="Major facilitator superfamily (MFS) profile" evidence="7">
    <location>
        <begin position="1"/>
        <end position="394"/>
    </location>
</feature>
<feature type="transmembrane region" description="Helical" evidence="6">
    <location>
        <begin position="77"/>
        <end position="97"/>
    </location>
</feature>
<accession>A0ABW8ZEL3</accession>
<comment type="subcellular location">
    <subcellularLocation>
        <location evidence="1">Membrane</location>
        <topology evidence="1">Multi-pass membrane protein</topology>
    </subcellularLocation>
</comment>